<evidence type="ECO:0000313" key="1">
    <source>
        <dbReference type="EMBL" id="MDN3688977.1"/>
    </source>
</evidence>
<keyword evidence="2" id="KW-1185">Reference proteome</keyword>
<name>A0ABT8CA60_9BACT</name>
<dbReference type="RefSeq" id="WP_163387191.1">
    <property type="nucleotide sequence ID" value="NZ_JAUFQS010000015.1"/>
</dbReference>
<evidence type="ECO:0000313" key="2">
    <source>
        <dbReference type="Proteomes" id="UP001236663"/>
    </source>
</evidence>
<reference evidence="2" key="1">
    <citation type="journal article" date="2019" name="Int. J. Syst. Evol. Microbiol.">
        <title>The Global Catalogue of Microorganisms (GCM) 10K type strain sequencing project: providing services to taxonomists for standard genome sequencing and annotation.</title>
        <authorList>
            <consortium name="The Broad Institute Genomics Platform"/>
            <consortium name="The Broad Institute Genome Sequencing Center for Infectious Disease"/>
            <person name="Wu L."/>
            <person name="Ma J."/>
        </authorList>
    </citation>
    <scope>NUCLEOTIDE SEQUENCE [LARGE SCALE GENOMIC DNA]</scope>
    <source>
        <strain evidence="2">CECT 7706</strain>
    </source>
</reference>
<dbReference type="Proteomes" id="UP001236663">
    <property type="component" value="Unassembled WGS sequence"/>
</dbReference>
<gene>
    <name evidence="1" type="ORF">QWZ15_14145</name>
</gene>
<sequence>MTVEVISTNKRSTNIPNGISPTLSGNVIEFKALLYPTASQPLLSFVYLNRDQAITQAQRLASGLNADLVLRIPERP</sequence>
<dbReference type="EMBL" id="JAUFQS010000015">
    <property type="protein sequence ID" value="MDN3688977.1"/>
    <property type="molecule type" value="Genomic_DNA"/>
</dbReference>
<organism evidence="1 2">
    <name type="scientific">Cyclobacterium jeungdonense</name>
    <dbReference type="NCBI Taxonomy" id="708087"/>
    <lineage>
        <taxon>Bacteria</taxon>
        <taxon>Pseudomonadati</taxon>
        <taxon>Bacteroidota</taxon>
        <taxon>Cytophagia</taxon>
        <taxon>Cytophagales</taxon>
        <taxon>Cyclobacteriaceae</taxon>
        <taxon>Cyclobacterium</taxon>
    </lineage>
</organism>
<accession>A0ABT8CA60</accession>
<proteinExistence type="predicted"/>
<comment type="caution">
    <text evidence="1">The sequence shown here is derived from an EMBL/GenBank/DDBJ whole genome shotgun (WGS) entry which is preliminary data.</text>
</comment>
<protein>
    <submittedName>
        <fullName evidence="1">Uncharacterized protein</fullName>
    </submittedName>
</protein>